<comment type="caution">
    <text evidence="15">The sequence shown here is derived from an EMBL/GenBank/DDBJ whole genome shotgun (WGS) entry which is preliminary data.</text>
</comment>
<dbReference type="PRINTS" id="PR00989">
    <property type="entry name" value="ADENOKINASE"/>
</dbReference>
<evidence type="ECO:0000256" key="10">
    <source>
        <dbReference type="ARBA" id="ARBA00022842"/>
    </source>
</evidence>
<comment type="catalytic activity">
    <reaction evidence="11">
        <text>adenosine + ATP = AMP + ADP + H(+)</text>
        <dbReference type="Rhea" id="RHEA:20824"/>
        <dbReference type="ChEBI" id="CHEBI:15378"/>
        <dbReference type="ChEBI" id="CHEBI:16335"/>
        <dbReference type="ChEBI" id="CHEBI:30616"/>
        <dbReference type="ChEBI" id="CHEBI:456215"/>
        <dbReference type="ChEBI" id="CHEBI:456216"/>
        <dbReference type="EC" id="2.7.1.20"/>
    </reaction>
</comment>
<dbReference type="EC" id="2.7.1.20" evidence="4"/>
<dbReference type="InterPro" id="IPR002173">
    <property type="entry name" value="Carboh/pur_kinase_PfkB_CS"/>
</dbReference>
<dbReference type="GO" id="GO:0005524">
    <property type="term" value="F:ATP binding"/>
    <property type="evidence" value="ECO:0007669"/>
    <property type="project" value="UniProtKB-KW"/>
</dbReference>
<accession>A0A9Q0RK88</accession>
<feature type="domain" description="Carbohydrate kinase PfkB" evidence="14">
    <location>
        <begin position="375"/>
        <end position="677"/>
    </location>
</feature>
<dbReference type="Pfam" id="PF00294">
    <property type="entry name" value="PfkB"/>
    <property type="match status" value="2"/>
</dbReference>
<evidence type="ECO:0000256" key="11">
    <source>
        <dbReference type="ARBA" id="ARBA00051362"/>
    </source>
</evidence>
<dbReference type="Gene3D" id="3.30.1110.10">
    <property type="match status" value="2"/>
</dbReference>
<sequence length="684" mass="76264">MSKNLSNGYILGLGNPLLDVSANVTEDFLKKYDLKPNNAILAEEKHHNLCKDMADHFKVDYFAGGAAQNAIRVAQWFFVQPQRTTFFGGIGKDQFGDQMQKKAKEDHVNVSYYIDAKVPTGTCACLITGKNRSLCAYLGASQKFNLQHLKDNIHLVNQASIFYTTGFHSMVCVEAQILLAEHAHSSKGKIFTMNLSAPYIPGACVNEFNRLLPYVDLLFGNETEAQAFADVKGWKNCNVASIAQRLADLEHKRPRTVVITQGSEDILVAFTNRPSDFRRFKVRALKAEEIVDTNGAGDSFVGGFLAYKALGKSLDECIDAGIYAAHQIIRMSGCAFPPENSKRLEGVILGLGSPLLDMIANVPVDFLHRYELLPNNVIRPDERHHSLRAEMCNRFQVEYIAGGAVQNTIRVAQWFCKQPKRMAFLGAIGIDEYGVTMRSKAEQDQIIVKYVVHDDQPTGTCACLITDQGKNRSLCAFLDSSQIFSIKNLHDNMDLIQRSKIIYTSGFFITVCFDAQMLLAKHVHDSVDKLFTFNLSANFISQKFSNDLNKIMPYVDILFGNKEEALAFAEANKWMINDIEKIVQRLADITFIRSRIVIITQGDNDILVAFTEKPEKFCRYPVTNLAEKCIIDTNGAGDSFVGGFLAYYAMGQPLSSCIEAGIYAATEVIQMSGCTFPTINTMRL</sequence>
<evidence type="ECO:0000256" key="7">
    <source>
        <dbReference type="ARBA" id="ARBA00022741"/>
    </source>
</evidence>
<evidence type="ECO:0000313" key="15">
    <source>
        <dbReference type="EMBL" id="KAJ6217446.1"/>
    </source>
</evidence>
<dbReference type="Gene3D" id="3.40.1190.20">
    <property type="match status" value="2"/>
</dbReference>
<dbReference type="FunFam" id="3.40.1190.20:FF:000076">
    <property type="entry name" value="Adenosine kinase"/>
    <property type="match status" value="2"/>
</dbReference>
<evidence type="ECO:0000313" key="16">
    <source>
        <dbReference type="Proteomes" id="UP001142055"/>
    </source>
</evidence>
<keyword evidence="8" id="KW-0418">Kinase</keyword>
<comment type="similarity">
    <text evidence="3">Belongs to the carbohydrate kinase PfkB family.</text>
</comment>
<dbReference type="PANTHER" id="PTHR45769">
    <property type="entry name" value="ADENOSINE KINASE"/>
    <property type="match status" value="1"/>
</dbReference>
<dbReference type="GO" id="GO:0005634">
    <property type="term" value="C:nucleus"/>
    <property type="evidence" value="ECO:0007669"/>
    <property type="project" value="TreeGrafter"/>
</dbReference>
<dbReference type="InterPro" id="IPR029056">
    <property type="entry name" value="Ribokinase-like"/>
</dbReference>
<dbReference type="InterPro" id="IPR011611">
    <property type="entry name" value="PfkB_dom"/>
</dbReference>
<keyword evidence="9" id="KW-0067">ATP-binding</keyword>
<name>A0A9Q0RK88_BLOTA</name>
<dbReference type="CDD" id="cd01168">
    <property type="entry name" value="adenosine_kinase"/>
    <property type="match status" value="2"/>
</dbReference>
<keyword evidence="7" id="KW-0547">Nucleotide-binding</keyword>
<proteinExistence type="inferred from homology"/>
<feature type="domain" description="Carbohydrate kinase PfkB" evidence="14">
    <location>
        <begin position="31"/>
        <end position="337"/>
    </location>
</feature>
<dbReference type="PROSITE" id="PS00584">
    <property type="entry name" value="PFKB_KINASES_2"/>
    <property type="match status" value="2"/>
</dbReference>
<evidence type="ECO:0000256" key="8">
    <source>
        <dbReference type="ARBA" id="ARBA00022777"/>
    </source>
</evidence>
<dbReference type="InterPro" id="IPR001805">
    <property type="entry name" value="Adenokinase"/>
</dbReference>
<dbReference type="OMA" id="NTECEID"/>
<dbReference type="GO" id="GO:0005829">
    <property type="term" value="C:cytosol"/>
    <property type="evidence" value="ECO:0007669"/>
    <property type="project" value="TreeGrafter"/>
</dbReference>
<dbReference type="GO" id="GO:0006144">
    <property type="term" value="P:purine nucleobase metabolic process"/>
    <property type="evidence" value="ECO:0007669"/>
    <property type="project" value="TreeGrafter"/>
</dbReference>
<dbReference type="GO" id="GO:0006166">
    <property type="term" value="P:purine ribonucleoside salvage"/>
    <property type="evidence" value="ECO:0007669"/>
    <property type="project" value="UniProtKB-KW"/>
</dbReference>
<dbReference type="PANTHER" id="PTHR45769:SF3">
    <property type="entry name" value="ADENOSINE KINASE"/>
    <property type="match status" value="1"/>
</dbReference>
<dbReference type="GO" id="GO:0004001">
    <property type="term" value="F:adenosine kinase activity"/>
    <property type="evidence" value="ECO:0007669"/>
    <property type="project" value="UniProtKB-EC"/>
</dbReference>
<evidence type="ECO:0000256" key="3">
    <source>
        <dbReference type="ARBA" id="ARBA00010688"/>
    </source>
</evidence>
<dbReference type="SUPFAM" id="SSF53613">
    <property type="entry name" value="Ribokinase-like"/>
    <property type="match status" value="2"/>
</dbReference>
<evidence type="ECO:0000256" key="6">
    <source>
        <dbReference type="ARBA" id="ARBA00022726"/>
    </source>
</evidence>
<comment type="pathway">
    <text evidence="2">Purine metabolism; AMP biosynthesis via salvage pathway; AMP from adenosine: step 1/1.</text>
</comment>
<dbReference type="Proteomes" id="UP001142055">
    <property type="component" value="Chromosome 3"/>
</dbReference>
<evidence type="ECO:0000256" key="5">
    <source>
        <dbReference type="ARBA" id="ARBA00022679"/>
    </source>
</evidence>
<keyword evidence="10" id="KW-0460">Magnesium</keyword>
<keyword evidence="6" id="KW-0660">Purine salvage</keyword>
<evidence type="ECO:0000256" key="13">
    <source>
        <dbReference type="PIRSR" id="PIRSR601805-1"/>
    </source>
</evidence>
<keyword evidence="16" id="KW-1185">Reference proteome</keyword>
<organism evidence="15 16">
    <name type="scientific">Blomia tropicalis</name>
    <name type="common">Mite</name>
    <dbReference type="NCBI Taxonomy" id="40697"/>
    <lineage>
        <taxon>Eukaryota</taxon>
        <taxon>Metazoa</taxon>
        <taxon>Ecdysozoa</taxon>
        <taxon>Arthropoda</taxon>
        <taxon>Chelicerata</taxon>
        <taxon>Arachnida</taxon>
        <taxon>Acari</taxon>
        <taxon>Acariformes</taxon>
        <taxon>Sarcoptiformes</taxon>
        <taxon>Astigmata</taxon>
        <taxon>Glycyphagoidea</taxon>
        <taxon>Echimyopodidae</taxon>
        <taxon>Blomia</taxon>
    </lineage>
</organism>
<gene>
    <name evidence="15" type="ORF">RDWZM_008603</name>
</gene>
<evidence type="ECO:0000256" key="9">
    <source>
        <dbReference type="ARBA" id="ARBA00022840"/>
    </source>
</evidence>
<keyword evidence="5" id="KW-0808">Transferase</keyword>
<feature type="active site" description="Proton acceptor" evidence="13">
    <location>
        <position position="298"/>
    </location>
</feature>
<evidence type="ECO:0000256" key="4">
    <source>
        <dbReference type="ARBA" id="ARBA00012119"/>
    </source>
</evidence>
<evidence type="ECO:0000256" key="2">
    <source>
        <dbReference type="ARBA" id="ARBA00004801"/>
    </source>
</evidence>
<comment type="cofactor">
    <cofactor evidence="1">
        <name>Mg(2+)</name>
        <dbReference type="ChEBI" id="CHEBI:18420"/>
    </cofactor>
</comment>
<evidence type="ECO:0000259" key="14">
    <source>
        <dbReference type="Pfam" id="PF00294"/>
    </source>
</evidence>
<protein>
    <recommendedName>
        <fullName evidence="12">Adenosine kinase</fullName>
        <ecNumber evidence="4">2.7.1.20</ecNumber>
    </recommendedName>
</protein>
<evidence type="ECO:0000256" key="12">
    <source>
        <dbReference type="ARBA" id="ARBA00068771"/>
    </source>
</evidence>
<reference evidence="15" key="1">
    <citation type="submission" date="2022-12" db="EMBL/GenBank/DDBJ databases">
        <title>Genome assemblies of Blomia tropicalis.</title>
        <authorList>
            <person name="Cui Y."/>
        </authorList>
    </citation>
    <scope>NUCLEOTIDE SEQUENCE</scope>
    <source>
        <tissue evidence="15">Adult mites</tissue>
    </source>
</reference>
<dbReference type="AlphaFoldDB" id="A0A9Q0RK88"/>
<dbReference type="EMBL" id="JAPWDV010000003">
    <property type="protein sequence ID" value="KAJ6217446.1"/>
    <property type="molecule type" value="Genomic_DNA"/>
</dbReference>
<evidence type="ECO:0000256" key="1">
    <source>
        <dbReference type="ARBA" id="ARBA00001946"/>
    </source>
</evidence>